<dbReference type="Proteomes" id="UP000606889">
    <property type="component" value="Unassembled WGS sequence"/>
</dbReference>
<protein>
    <recommendedName>
        <fullName evidence="3">XRE family transcriptional regulator</fullName>
    </recommendedName>
</protein>
<proteinExistence type="predicted"/>
<dbReference type="EMBL" id="JACOON010000004">
    <property type="protein sequence ID" value="MBC5648468.1"/>
    <property type="molecule type" value="Genomic_DNA"/>
</dbReference>
<reference evidence="1 2" key="1">
    <citation type="submission" date="2020-08" db="EMBL/GenBank/DDBJ databases">
        <title>Genome public.</title>
        <authorList>
            <person name="Liu C."/>
            <person name="Sun Q."/>
        </authorList>
    </citation>
    <scope>NUCLEOTIDE SEQUENCE [LARGE SCALE GENOMIC DNA]</scope>
    <source>
        <strain evidence="1 2">NSJ-35</strain>
    </source>
</reference>
<gene>
    <name evidence="1" type="ORF">H8S18_08985</name>
</gene>
<accession>A0ABR7EFC5</accession>
<keyword evidence="2" id="KW-1185">Reference proteome</keyword>
<comment type="caution">
    <text evidence="1">The sequence shown here is derived from an EMBL/GenBank/DDBJ whole genome shotgun (WGS) entry which is preliminary data.</text>
</comment>
<evidence type="ECO:0000313" key="2">
    <source>
        <dbReference type="Proteomes" id="UP000606889"/>
    </source>
</evidence>
<name>A0ABR7EFC5_9FIRM</name>
<sequence>MANWPLNTNKEVRKLMEEKRVPRWKIANYYGVHTNTVGNWFRHEFSEDKKAEMIKVINEIAESS</sequence>
<organism evidence="1 2">
    <name type="scientific">Christensenella tenuis</name>
    <dbReference type="NCBI Taxonomy" id="2763033"/>
    <lineage>
        <taxon>Bacteria</taxon>
        <taxon>Bacillati</taxon>
        <taxon>Bacillota</taxon>
        <taxon>Clostridia</taxon>
        <taxon>Christensenellales</taxon>
        <taxon>Christensenellaceae</taxon>
        <taxon>Christensenella</taxon>
    </lineage>
</organism>
<dbReference type="RefSeq" id="WP_186857971.1">
    <property type="nucleotide sequence ID" value="NZ_JACOON010000004.1"/>
</dbReference>
<evidence type="ECO:0000313" key="1">
    <source>
        <dbReference type="EMBL" id="MBC5648468.1"/>
    </source>
</evidence>
<evidence type="ECO:0008006" key="3">
    <source>
        <dbReference type="Google" id="ProtNLM"/>
    </source>
</evidence>